<evidence type="ECO:0000256" key="1">
    <source>
        <dbReference type="SAM" id="SignalP"/>
    </source>
</evidence>
<organism evidence="2 3">
    <name type="scientific">Bradyrhizobium lablabi</name>
    <dbReference type="NCBI Taxonomy" id="722472"/>
    <lineage>
        <taxon>Bacteria</taxon>
        <taxon>Pseudomonadati</taxon>
        <taxon>Pseudomonadota</taxon>
        <taxon>Alphaproteobacteria</taxon>
        <taxon>Hyphomicrobiales</taxon>
        <taxon>Nitrobacteraceae</taxon>
        <taxon>Bradyrhizobium</taxon>
    </lineage>
</organism>
<protein>
    <submittedName>
        <fullName evidence="2">Uncharacterized protein</fullName>
    </submittedName>
</protein>
<dbReference type="EMBL" id="LLYB01000066">
    <property type="protein sequence ID" value="KRR23845.1"/>
    <property type="molecule type" value="Genomic_DNA"/>
</dbReference>
<name>A0A0R3N0V4_9BRAD</name>
<evidence type="ECO:0000313" key="3">
    <source>
        <dbReference type="Proteomes" id="UP000051660"/>
    </source>
</evidence>
<reference evidence="2 3" key="1">
    <citation type="submission" date="2014-03" db="EMBL/GenBank/DDBJ databases">
        <title>Bradyrhizobium valentinum sp. nov., isolated from effective nodules of Lupinus mariae-josephae, a lupine endemic of basic-lime soils in Eastern Spain.</title>
        <authorList>
            <person name="Duran D."/>
            <person name="Rey L."/>
            <person name="Navarro A."/>
            <person name="Busquets A."/>
            <person name="Imperial J."/>
            <person name="Ruiz-Argueso T."/>
        </authorList>
    </citation>
    <scope>NUCLEOTIDE SEQUENCE [LARGE SCALE GENOMIC DNA]</scope>
    <source>
        <strain evidence="2 3">CCBAU 23086</strain>
    </source>
</reference>
<feature type="signal peptide" evidence="1">
    <location>
        <begin position="1"/>
        <end position="22"/>
    </location>
</feature>
<gene>
    <name evidence="2" type="ORF">CQ14_22695</name>
</gene>
<sequence>MTTHRTITNLVAIALIAVAVTAATHRPLPSKNHRNAPAGLISVSELAADVNKLATDDYDDQSFVYSAKRN</sequence>
<proteinExistence type="predicted"/>
<evidence type="ECO:0000313" key="2">
    <source>
        <dbReference type="EMBL" id="KRR23845.1"/>
    </source>
</evidence>
<comment type="caution">
    <text evidence="2">The sequence shown here is derived from an EMBL/GenBank/DDBJ whole genome shotgun (WGS) entry which is preliminary data.</text>
</comment>
<keyword evidence="1" id="KW-0732">Signal</keyword>
<dbReference type="OrthoDB" id="9944590at2"/>
<dbReference type="RefSeq" id="WP_057858887.1">
    <property type="nucleotide sequence ID" value="NZ_LLYB01000066.1"/>
</dbReference>
<feature type="chain" id="PRO_5006444736" evidence="1">
    <location>
        <begin position="23"/>
        <end position="70"/>
    </location>
</feature>
<accession>A0A0R3N0V4</accession>
<dbReference type="Proteomes" id="UP000051660">
    <property type="component" value="Unassembled WGS sequence"/>
</dbReference>
<dbReference type="AlphaFoldDB" id="A0A0R3N0V4"/>